<accession>A0A1I7T569</accession>
<keyword evidence="5" id="KW-0539">Nucleus</keyword>
<evidence type="ECO:0000256" key="6">
    <source>
        <dbReference type="SAM" id="MobiDB-lite"/>
    </source>
</evidence>
<dbReference type="Proteomes" id="UP000095282">
    <property type="component" value="Unplaced"/>
</dbReference>
<evidence type="ECO:0000256" key="4">
    <source>
        <dbReference type="ARBA" id="ARBA00023163"/>
    </source>
</evidence>
<dbReference type="eggNOG" id="ENOG502RVSY">
    <property type="taxonomic scope" value="Eukaryota"/>
</dbReference>
<keyword evidence="3" id="KW-0805">Transcription regulation</keyword>
<dbReference type="AlphaFoldDB" id="A0A1I7T569"/>
<feature type="region of interest" description="Disordered" evidence="6">
    <location>
        <begin position="1"/>
        <end position="29"/>
    </location>
</feature>
<feature type="compositionally biased region" description="Basic and acidic residues" evidence="6">
    <location>
        <begin position="1"/>
        <end position="10"/>
    </location>
</feature>
<sequence length="436" mass="49594">MNDRRNKTNRENINSNGNGKITETPFVRRPPIVSKIDGRARILRPLRQNDMISNQQPTTSSNTGGNIGRNSSSGNMHHSQSMPVLQSGNTGSRSNPQSSSRPTLTFPSNTTEKNVVPLLQWAEAMKFKLDKLKQKSKKCLDLSLQVDLSLEDLEKAKADLTELANLYYDMNRASVVKCRYNAVFDKKTIYKSVESAIQDLKIKDVSSYSLFDQLQQSMDEKSLIERNILAVAETFRQNAVFPPHRSRLSAPPPITFSKHVEEANKGFATAMDAVVNRTRGDTMSWRFKRISHQCFRNSKSLVEVLYSVRRPSSDKEFVTCMKALLILKYGILEDLIIGGEDESLYDTEKIYHSKRKVYQEFTKSAREIILCSSVTKFTTPNNVVACNNYIQSYVNCFSNKCYYCKKLLRQMMPPTMVTRESSPIICHKLCLMSQAL</sequence>
<dbReference type="InterPro" id="IPR021627">
    <property type="entry name" value="Mediator_Med27"/>
</dbReference>
<dbReference type="WBParaSite" id="Csp11.Scaffold509.g2508.t1">
    <property type="protein sequence ID" value="Csp11.Scaffold509.g2508.t1"/>
    <property type="gene ID" value="Csp11.Scaffold509.g2508"/>
</dbReference>
<keyword evidence="4" id="KW-0804">Transcription</keyword>
<dbReference type="GO" id="GO:0016592">
    <property type="term" value="C:mediator complex"/>
    <property type="evidence" value="ECO:0007669"/>
    <property type="project" value="InterPro"/>
</dbReference>
<name>A0A1I7T569_9PELO</name>
<evidence type="ECO:0000256" key="3">
    <source>
        <dbReference type="ARBA" id="ARBA00023015"/>
    </source>
</evidence>
<comment type="similarity">
    <text evidence="2">Belongs to the Mediator complex subunit 27 family.</text>
</comment>
<dbReference type="STRING" id="1561998.A0A1I7T569"/>
<reference evidence="8" key="1">
    <citation type="submission" date="2016-11" db="UniProtKB">
        <authorList>
            <consortium name="WormBaseParasite"/>
        </authorList>
    </citation>
    <scope>IDENTIFICATION</scope>
</reference>
<feature type="compositionally biased region" description="Polar residues" evidence="6">
    <location>
        <begin position="11"/>
        <end position="21"/>
    </location>
</feature>
<feature type="compositionally biased region" description="Low complexity" evidence="6">
    <location>
        <begin position="58"/>
        <end position="75"/>
    </location>
</feature>
<proteinExistence type="inferred from homology"/>
<organism evidence="7 8">
    <name type="scientific">Caenorhabditis tropicalis</name>
    <dbReference type="NCBI Taxonomy" id="1561998"/>
    <lineage>
        <taxon>Eukaryota</taxon>
        <taxon>Metazoa</taxon>
        <taxon>Ecdysozoa</taxon>
        <taxon>Nematoda</taxon>
        <taxon>Chromadorea</taxon>
        <taxon>Rhabditida</taxon>
        <taxon>Rhabditina</taxon>
        <taxon>Rhabditomorpha</taxon>
        <taxon>Rhabditoidea</taxon>
        <taxon>Rhabditidae</taxon>
        <taxon>Peloderinae</taxon>
        <taxon>Caenorhabditis</taxon>
    </lineage>
</organism>
<comment type="subcellular location">
    <subcellularLocation>
        <location evidence="1">Nucleus</location>
    </subcellularLocation>
</comment>
<keyword evidence="7" id="KW-1185">Reference proteome</keyword>
<feature type="compositionally biased region" description="Polar residues" evidence="6">
    <location>
        <begin position="76"/>
        <end position="109"/>
    </location>
</feature>
<evidence type="ECO:0000313" key="7">
    <source>
        <dbReference type="Proteomes" id="UP000095282"/>
    </source>
</evidence>
<evidence type="ECO:0000256" key="2">
    <source>
        <dbReference type="ARBA" id="ARBA00008048"/>
    </source>
</evidence>
<protein>
    <submittedName>
        <fullName evidence="8">ORF28</fullName>
    </submittedName>
</protein>
<evidence type="ECO:0000313" key="8">
    <source>
        <dbReference type="WBParaSite" id="Csp11.Scaffold509.g2508.t1"/>
    </source>
</evidence>
<evidence type="ECO:0000256" key="1">
    <source>
        <dbReference type="ARBA" id="ARBA00004123"/>
    </source>
</evidence>
<dbReference type="Pfam" id="PF11571">
    <property type="entry name" value="Med27"/>
    <property type="match status" value="1"/>
</dbReference>
<feature type="region of interest" description="Disordered" evidence="6">
    <location>
        <begin position="45"/>
        <end position="109"/>
    </location>
</feature>
<evidence type="ECO:0000256" key="5">
    <source>
        <dbReference type="ARBA" id="ARBA00023242"/>
    </source>
</evidence>